<dbReference type="GO" id="GO:0016070">
    <property type="term" value="P:RNA metabolic process"/>
    <property type="evidence" value="ECO:0007669"/>
    <property type="project" value="InterPro"/>
</dbReference>
<organism evidence="2 4">
    <name type="scientific">Riemerella anatipestifer</name>
    <name type="common">Moraxella anatipestifer</name>
    <dbReference type="NCBI Taxonomy" id="34085"/>
    <lineage>
        <taxon>Bacteria</taxon>
        <taxon>Pseudomonadati</taxon>
        <taxon>Bacteroidota</taxon>
        <taxon>Flavobacteriia</taxon>
        <taxon>Flavobacteriales</taxon>
        <taxon>Weeksellaceae</taxon>
        <taxon>Riemerella</taxon>
    </lineage>
</organism>
<proteinExistence type="predicted"/>
<dbReference type="GO" id="GO:0005737">
    <property type="term" value="C:cytoplasm"/>
    <property type="evidence" value="ECO:0007669"/>
    <property type="project" value="InterPro"/>
</dbReference>
<evidence type="ECO:0000313" key="3">
    <source>
        <dbReference type="EMBL" id="MCW0523229.1"/>
    </source>
</evidence>
<dbReference type="RefSeq" id="WP_014938240.1">
    <property type="nucleotide sequence ID" value="NZ_CP011859.1"/>
</dbReference>
<dbReference type="GO" id="GO:0016788">
    <property type="term" value="F:hydrolase activity, acting on ester bonds"/>
    <property type="evidence" value="ECO:0007669"/>
    <property type="project" value="InterPro"/>
</dbReference>
<evidence type="ECO:0000313" key="2">
    <source>
        <dbReference type="EMBL" id="AQY21431.1"/>
    </source>
</evidence>
<reference evidence="2 4" key="1">
    <citation type="submission" date="2015-06" db="EMBL/GenBank/DDBJ databases">
        <title>R. anatipestifer strain HXb2 is the most virulent strain so far, and the genome sequence would help us uncover the pathogenesis.</title>
        <authorList>
            <person name="Hu Q."/>
            <person name="Qi J."/>
            <person name="Bo H."/>
            <person name="Liu G."/>
            <person name="Tao M."/>
            <person name="Ding Y."/>
            <person name="Xue Y."/>
        </authorList>
    </citation>
    <scope>NUCLEOTIDE SEQUENCE [LARGE SCALE GENOMIC DNA]</scope>
    <source>
        <strain evidence="2 4">HXb2</strain>
    </source>
</reference>
<dbReference type="GO" id="GO:0003723">
    <property type="term" value="F:RNA binding"/>
    <property type="evidence" value="ECO:0007669"/>
    <property type="project" value="InterPro"/>
</dbReference>
<feature type="domain" description="Toxin SymE-like" evidence="1">
    <location>
        <begin position="3"/>
        <end position="51"/>
    </location>
</feature>
<dbReference type="InterPro" id="IPR014944">
    <property type="entry name" value="Toxin_SymE-like"/>
</dbReference>
<dbReference type="Pfam" id="PF08845">
    <property type="entry name" value="SymE_toxin"/>
    <property type="match status" value="1"/>
</dbReference>
<evidence type="ECO:0000313" key="4">
    <source>
        <dbReference type="Proteomes" id="UP000189883"/>
    </source>
</evidence>
<dbReference type="EMBL" id="CP011859">
    <property type="protein sequence ID" value="AQY21431.1"/>
    <property type="molecule type" value="Genomic_DNA"/>
</dbReference>
<gene>
    <name evidence="2" type="ORF">AB406_0473</name>
    <name evidence="3" type="ORF">OKE68_02715</name>
</gene>
<dbReference type="AlphaFoldDB" id="A0A1S7DQX1"/>
<name>A0A1S7DQX1_RIEAN</name>
<accession>A0A1S7DQX1</accession>
<evidence type="ECO:0000259" key="1">
    <source>
        <dbReference type="Pfam" id="PF08845"/>
    </source>
</evidence>
<reference evidence="3" key="2">
    <citation type="submission" date="2022-10" db="EMBL/GenBank/DDBJ databases">
        <title>Sifting through the core-genome to identify putative cross-protective antigens against Riemerella anatipestifer.</title>
        <authorList>
            <person name="Zheng X."/>
            <person name="Zhang W."/>
        </authorList>
    </citation>
    <scope>NUCLEOTIDE SEQUENCE</scope>
    <source>
        <strain evidence="3">ZWRA178</strain>
    </source>
</reference>
<dbReference type="Proteomes" id="UP001207440">
    <property type="component" value="Unassembled WGS sequence"/>
</dbReference>
<protein>
    <submittedName>
        <fullName evidence="3">Type I toxin-antitoxin system SymE family toxin</fullName>
    </submittedName>
</protein>
<dbReference type="EMBL" id="JAOZYT010000010">
    <property type="protein sequence ID" value="MCW0523229.1"/>
    <property type="molecule type" value="Genomic_DNA"/>
</dbReference>
<sequence>MNFRKLKISYLFQNNKKRPKILLSGKWLNTAGFEIGESVKVEVFKNKIIIRNEN</sequence>
<dbReference type="Proteomes" id="UP000189883">
    <property type="component" value="Chromosome"/>
</dbReference>